<feature type="region of interest" description="Disordered" evidence="1">
    <location>
        <begin position="1"/>
        <end position="21"/>
    </location>
</feature>
<dbReference type="InterPro" id="IPR023753">
    <property type="entry name" value="FAD/NAD-binding_dom"/>
</dbReference>
<gene>
    <name evidence="4" type="ORF">ENM11_02795</name>
</gene>
<organism evidence="4">
    <name type="scientific">Caldiarchaeum subterraneum</name>
    <dbReference type="NCBI Taxonomy" id="311458"/>
    <lineage>
        <taxon>Archaea</taxon>
        <taxon>Nitrososphaerota</taxon>
        <taxon>Candidatus Caldarchaeales</taxon>
        <taxon>Candidatus Caldarchaeaceae</taxon>
        <taxon>Candidatus Caldarchaeum</taxon>
    </lineage>
</organism>
<dbReference type="Pfam" id="PF07992">
    <property type="entry name" value="Pyr_redox_2"/>
    <property type="match status" value="1"/>
</dbReference>
<dbReference type="GO" id="GO:0016491">
    <property type="term" value="F:oxidoreductase activity"/>
    <property type="evidence" value="ECO:0007669"/>
    <property type="project" value="InterPro"/>
</dbReference>
<feature type="domain" description="FAD/NAD(P)-binding" evidence="2">
    <location>
        <begin position="96"/>
        <end position="217"/>
    </location>
</feature>
<dbReference type="PANTHER" id="PTHR43755">
    <property type="match status" value="1"/>
</dbReference>
<dbReference type="SUPFAM" id="SSF51905">
    <property type="entry name" value="FAD/NAD(P)-binding domain"/>
    <property type="match status" value="2"/>
</dbReference>
<evidence type="ECO:0000313" key="4">
    <source>
        <dbReference type="EMBL" id="HHK68070.1"/>
    </source>
</evidence>
<dbReference type="Gene3D" id="3.50.50.60">
    <property type="entry name" value="FAD/NAD(P)-binding domain"/>
    <property type="match status" value="2"/>
</dbReference>
<protein>
    <submittedName>
        <fullName evidence="4">NAD(P)/FAD-dependent oxidoreductase</fullName>
    </submittedName>
</protein>
<evidence type="ECO:0000259" key="3">
    <source>
        <dbReference type="Pfam" id="PF21706"/>
    </source>
</evidence>
<dbReference type="InterPro" id="IPR036188">
    <property type="entry name" value="FAD/NAD-bd_sf"/>
</dbReference>
<dbReference type="InterPro" id="IPR052541">
    <property type="entry name" value="SQRD"/>
</dbReference>
<evidence type="ECO:0000256" key="1">
    <source>
        <dbReference type="SAM" id="MobiDB-lite"/>
    </source>
</evidence>
<dbReference type="InterPro" id="IPR006311">
    <property type="entry name" value="TAT_signal"/>
</dbReference>
<dbReference type="AlphaFoldDB" id="A0A7C5Q9C9"/>
<dbReference type="InterPro" id="IPR049386">
    <property type="entry name" value="FCSD_central"/>
</dbReference>
<dbReference type="EMBL" id="DRWN01000023">
    <property type="protein sequence ID" value="HHK68070.1"/>
    <property type="molecule type" value="Genomic_DNA"/>
</dbReference>
<evidence type="ECO:0000259" key="2">
    <source>
        <dbReference type="Pfam" id="PF07992"/>
    </source>
</evidence>
<name>A0A7C5Q9C9_CALS0</name>
<comment type="caution">
    <text evidence="4">The sequence shown here is derived from an EMBL/GenBank/DDBJ whole genome shotgun (WGS) entry which is preliminary data.</text>
</comment>
<dbReference type="PROSITE" id="PS51318">
    <property type="entry name" value="TAT"/>
    <property type="match status" value="1"/>
</dbReference>
<dbReference type="PANTHER" id="PTHR43755:SF1">
    <property type="entry name" value="FAD-DEPENDENT PYRIDINE NUCLEOTIDE-DISULPHIDE OXIDOREDUCTASE"/>
    <property type="match status" value="1"/>
</dbReference>
<accession>A0A7C5Q9C9</accession>
<reference evidence="4" key="1">
    <citation type="journal article" date="2020" name="mSystems">
        <title>Genome- and Community-Level Interaction Insights into Carbon Utilization and Element Cycling Functions of Hydrothermarchaeota in Hydrothermal Sediment.</title>
        <authorList>
            <person name="Zhou Z."/>
            <person name="Liu Y."/>
            <person name="Xu W."/>
            <person name="Pan J."/>
            <person name="Luo Z.H."/>
            <person name="Li M."/>
        </authorList>
    </citation>
    <scope>NUCLEOTIDE SEQUENCE [LARGE SCALE GENOMIC DNA]</scope>
    <source>
        <strain evidence="4">SpSt-1056</strain>
    </source>
</reference>
<feature type="domain" description="Sulfide dehydrogenase [flavocytochrome c] flavoprotein chain central" evidence="3">
    <location>
        <begin position="224"/>
        <end position="333"/>
    </location>
</feature>
<feature type="compositionally biased region" description="Basic and acidic residues" evidence="1">
    <location>
        <begin position="1"/>
        <end position="13"/>
    </location>
</feature>
<sequence>MSDNRFKNERNMAESKPASRRSVLTSGIAAAAGLLVGIAAGSQAFPRTVTAEKTVVQTQAVTRTETRAETRTETVVKQPPRIPAGDFTWKVSGSTNIVVVGAGPAGAQFTKRIVELVKNVNVTIIDRNSFWVSGPSHVDFVGGIKELKDAVVYFDKLVGDRVRLVNANVVAIDPAERRVETNYGYTKYDLLVLAPGIELATWEVPGLERVKNLHAWDPGLAVRLREELRKLDGGNVVFSVPPAPYKCPPAPYEVAFLSHEYLRELGKKVNVIVLDANANPQPPPKAKIFSEHMTKLGIDYRPNFKVVEVDADKSEVVSDKGERVKFDFLSLLPPNVAPGFVRRAGLGARFMDIDPATFKSKSYDDIYGLGDAVASPYTKSAYVAQRSGRRLAELTAEKLGVTPPEKVSVFNTCWSYVNKKQLSVIEVEWDAKGAVVSGYPKVGDPTEENFGRRQAWERSLLLGIYG</sequence>
<proteinExistence type="predicted"/>
<dbReference type="Pfam" id="PF21706">
    <property type="entry name" value="FCSD_central"/>
    <property type="match status" value="1"/>
</dbReference>